<dbReference type="SUPFAM" id="SSF50346">
    <property type="entry name" value="PRC-barrel domain"/>
    <property type="match status" value="1"/>
</dbReference>
<evidence type="ECO:0008006" key="5">
    <source>
        <dbReference type="Google" id="ProtNLM"/>
    </source>
</evidence>
<organism evidence="3 4">
    <name type="scientific">Phormidium tenue NIES-30</name>
    <dbReference type="NCBI Taxonomy" id="549789"/>
    <lineage>
        <taxon>Bacteria</taxon>
        <taxon>Bacillati</taxon>
        <taxon>Cyanobacteriota</taxon>
        <taxon>Cyanophyceae</taxon>
        <taxon>Oscillatoriophycideae</taxon>
        <taxon>Oscillatoriales</taxon>
        <taxon>Oscillatoriaceae</taxon>
        <taxon>Phormidium</taxon>
    </lineage>
</organism>
<protein>
    <recommendedName>
        <fullName evidence="5">Photosystem reaction center subunit H</fullName>
    </recommendedName>
</protein>
<evidence type="ECO:0000259" key="2">
    <source>
        <dbReference type="Pfam" id="PF09557"/>
    </source>
</evidence>
<dbReference type="Pfam" id="PF05239">
    <property type="entry name" value="PRC"/>
    <property type="match status" value="1"/>
</dbReference>
<comment type="caution">
    <text evidence="3">The sequence shown here is derived from an EMBL/GenBank/DDBJ whole genome shotgun (WGS) entry which is preliminary data.</text>
</comment>
<dbReference type="InterPro" id="IPR011033">
    <property type="entry name" value="PRC_barrel-like_sf"/>
</dbReference>
<sequence>MALYHLKDYYPNYKETLADGQMGDIDSYSVYAQGEDKVGTAKDLLVDESGRFRYLVVDTGPWIFGKNVLVPVGVARFDYDKNRVYVNGLSKSQVENLPEYKDDTVVDERYEEQVRGQYRPMAQRRSSRQFLGNTYVAPNDATNMNPLDSDRMNPLEVDQQRTKTTVGNTQGVNKIRETMANQNVDQTTPTPYDREPSFYGLSDEDNHGPLRLYEERLVAHRNRAKVGDVTVGKRVETQTAEVSEPIEKERVVIERREVTGQPAVGTDHVFENKEVARMEVYEEQVNVEKEAFVREEVDVHKETDRELIRSREEIRREELDINTDGNPRIDR</sequence>
<proteinExistence type="predicted"/>
<dbReference type="InterPro" id="IPR027275">
    <property type="entry name" value="PRC-brl_dom"/>
</dbReference>
<gene>
    <name evidence="3" type="ORF">NIES30_06630</name>
</gene>
<evidence type="ECO:0000313" key="3">
    <source>
        <dbReference type="EMBL" id="OKH49516.1"/>
    </source>
</evidence>
<dbReference type="Gene3D" id="3.90.50.10">
    <property type="entry name" value="Photosynthetic Reaction Center, subunit H, domain 2"/>
    <property type="match status" value="1"/>
</dbReference>
<dbReference type="PANTHER" id="PTHR38463:SF1">
    <property type="entry name" value="STRESS RESPONSE PROTEIN YSNF"/>
    <property type="match status" value="1"/>
</dbReference>
<dbReference type="STRING" id="549789.NIES30_06630"/>
<keyword evidence="4" id="KW-1185">Reference proteome</keyword>
<evidence type="ECO:0000259" key="1">
    <source>
        <dbReference type="Pfam" id="PF05239"/>
    </source>
</evidence>
<dbReference type="InterPro" id="IPR052967">
    <property type="entry name" value="Stress_Response_Assoc"/>
</dbReference>
<name>A0A1U7J881_9CYAN</name>
<dbReference type="NCBIfam" id="TIGR02271">
    <property type="entry name" value="YsnF/AvaK domain"/>
    <property type="match status" value="1"/>
</dbReference>
<dbReference type="RefSeq" id="WP_073607623.1">
    <property type="nucleotide sequence ID" value="NZ_MRCG01000003.1"/>
</dbReference>
<dbReference type="PANTHER" id="PTHR38463">
    <property type="entry name" value="STRESS RESPONSE PROTEIN YSNF"/>
    <property type="match status" value="1"/>
</dbReference>
<dbReference type="EMBL" id="MRCG01000003">
    <property type="protein sequence ID" value="OKH49516.1"/>
    <property type="molecule type" value="Genomic_DNA"/>
</dbReference>
<dbReference type="InterPro" id="IPR019060">
    <property type="entry name" value="DUF2382"/>
</dbReference>
<feature type="domain" description="PRC-barrel" evidence="1">
    <location>
        <begin position="24"/>
        <end position="90"/>
    </location>
</feature>
<dbReference type="AlphaFoldDB" id="A0A1U7J881"/>
<dbReference type="GO" id="GO:0019684">
    <property type="term" value="P:photosynthesis, light reaction"/>
    <property type="evidence" value="ECO:0007669"/>
    <property type="project" value="InterPro"/>
</dbReference>
<feature type="domain" description="DUF2382" evidence="2">
    <location>
        <begin position="210"/>
        <end position="321"/>
    </location>
</feature>
<reference evidence="3 4" key="1">
    <citation type="submission" date="2016-11" db="EMBL/GenBank/DDBJ databases">
        <title>Draft Genome Sequences of Nine Cyanobacterial Strains from Diverse Habitats.</title>
        <authorList>
            <person name="Zhu T."/>
            <person name="Hou S."/>
            <person name="Lu X."/>
            <person name="Hess W.R."/>
        </authorList>
    </citation>
    <scope>NUCLEOTIDE SEQUENCE [LARGE SCALE GENOMIC DNA]</scope>
    <source>
        <strain evidence="3 4">NIES-30</strain>
    </source>
</reference>
<dbReference type="Proteomes" id="UP000185557">
    <property type="component" value="Unassembled WGS sequence"/>
</dbReference>
<accession>A0A1U7J881</accession>
<dbReference type="InterPro" id="IPR014747">
    <property type="entry name" value="Bac_photo_RC_H_C"/>
</dbReference>
<evidence type="ECO:0000313" key="4">
    <source>
        <dbReference type="Proteomes" id="UP000185557"/>
    </source>
</evidence>
<dbReference type="GO" id="GO:0030077">
    <property type="term" value="C:plasma membrane light-harvesting complex"/>
    <property type="evidence" value="ECO:0007669"/>
    <property type="project" value="InterPro"/>
</dbReference>
<dbReference type="OrthoDB" id="510842at2"/>
<dbReference type="Pfam" id="PF09557">
    <property type="entry name" value="DUF2382"/>
    <property type="match status" value="1"/>
</dbReference>